<keyword evidence="2" id="KW-1185">Reference proteome</keyword>
<protein>
    <submittedName>
        <fullName evidence="1">Uncharacterized protein</fullName>
    </submittedName>
</protein>
<evidence type="ECO:0000313" key="1">
    <source>
        <dbReference type="EMBL" id="KAK2957931.1"/>
    </source>
</evidence>
<evidence type="ECO:0000313" key="2">
    <source>
        <dbReference type="Proteomes" id="UP001281761"/>
    </source>
</evidence>
<name>A0ABQ9Y2G0_9EUKA</name>
<accession>A0ABQ9Y2G0</accession>
<comment type="caution">
    <text evidence="1">The sequence shown here is derived from an EMBL/GenBank/DDBJ whole genome shotgun (WGS) entry which is preliminary data.</text>
</comment>
<proteinExistence type="predicted"/>
<dbReference type="Proteomes" id="UP001281761">
    <property type="component" value="Unassembled WGS sequence"/>
</dbReference>
<gene>
    <name evidence="1" type="ORF">BLNAU_7107</name>
</gene>
<organism evidence="1 2">
    <name type="scientific">Blattamonas nauphoetae</name>
    <dbReference type="NCBI Taxonomy" id="2049346"/>
    <lineage>
        <taxon>Eukaryota</taxon>
        <taxon>Metamonada</taxon>
        <taxon>Preaxostyla</taxon>
        <taxon>Oxymonadida</taxon>
        <taxon>Blattamonas</taxon>
    </lineage>
</organism>
<sequence length="284" mass="31292">MDCSLFLSWNQKKPNSENETAVIFLSLIATVKLQPVLNDSLEAKVVKFLEYVDPEDLALTDAFRSSFTSFSDESFTKSINSVKVLLSSCNQAIIAASMKMLDILIRHGSPKLLLALVKANLPLQLIITLNPLSLSFAKTVEIHTGLVNIIRTSLWLSTPYGLEYLKIEDHAEQQAVHKTVLQQVLAPSEQNRQKPTHISNSFRLLLDHSRYLRVFVVGSAPAKKRTKPDPPLSTLSHLGHLSIIGNVSCASGPNCVVVLGSARGMVGWWTEHDPSSPLLRCLAS</sequence>
<reference evidence="1 2" key="1">
    <citation type="journal article" date="2022" name="bioRxiv">
        <title>Genomics of Preaxostyla Flagellates Illuminates Evolutionary Transitions and the Path Towards Mitochondrial Loss.</title>
        <authorList>
            <person name="Novak L.V.F."/>
            <person name="Treitli S.C."/>
            <person name="Pyrih J."/>
            <person name="Halakuc P."/>
            <person name="Pipaliya S.V."/>
            <person name="Vacek V."/>
            <person name="Brzon O."/>
            <person name="Soukal P."/>
            <person name="Eme L."/>
            <person name="Dacks J.B."/>
            <person name="Karnkowska A."/>
            <person name="Elias M."/>
            <person name="Hampl V."/>
        </authorList>
    </citation>
    <scope>NUCLEOTIDE SEQUENCE [LARGE SCALE GENOMIC DNA]</scope>
    <source>
        <strain evidence="1">NAU3</strain>
        <tissue evidence="1">Gut</tissue>
    </source>
</reference>
<dbReference type="EMBL" id="JARBJD010000042">
    <property type="protein sequence ID" value="KAK2957931.1"/>
    <property type="molecule type" value="Genomic_DNA"/>
</dbReference>